<dbReference type="EMBL" id="JABSTR010000002">
    <property type="protein sequence ID" value="KAH9364327.1"/>
    <property type="molecule type" value="Genomic_DNA"/>
</dbReference>
<accession>A0A9J6FNB3</accession>
<sequence length="123" mass="13620">MRERRLEGTLYTDTALHQERKRKLVICVVMDNTGSIVTAYTVVTKYAQIIQEAAIAISMATGKAKAIFSDSKIAILNYLRGYVSTTTYNIIRDIKQDVQAKTVLLWTPADSGIPGKEVAHEAS</sequence>
<dbReference type="OrthoDB" id="10640842at2759"/>
<name>A0A9J6FNB3_HAELO</name>
<protein>
    <submittedName>
        <fullName evidence="1">Uncharacterized protein</fullName>
    </submittedName>
</protein>
<proteinExistence type="predicted"/>
<dbReference type="GO" id="GO:0003676">
    <property type="term" value="F:nucleic acid binding"/>
    <property type="evidence" value="ECO:0007669"/>
    <property type="project" value="InterPro"/>
</dbReference>
<evidence type="ECO:0000313" key="1">
    <source>
        <dbReference type="EMBL" id="KAH9364327.1"/>
    </source>
</evidence>
<dbReference type="InterPro" id="IPR036397">
    <property type="entry name" value="RNaseH_sf"/>
</dbReference>
<dbReference type="VEuPathDB" id="VectorBase:HLOH_062774"/>
<gene>
    <name evidence="1" type="ORF">HPB48_001288</name>
</gene>
<dbReference type="Gene3D" id="3.30.420.10">
    <property type="entry name" value="Ribonuclease H-like superfamily/Ribonuclease H"/>
    <property type="match status" value="1"/>
</dbReference>
<keyword evidence="2" id="KW-1185">Reference proteome</keyword>
<dbReference type="AlphaFoldDB" id="A0A9J6FNB3"/>
<evidence type="ECO:0000313" key="2">
    <source>
        <dbReference type="Proteomes" id="UP000821853"/>
    </source>
</evidence>
<comment type="caution">
    <text evidence="1">The sequence shown here is derived from an EMBL/GenBank/DDBJ whole genome shotgun (WGS) entry which is preliminary data.</text>
</comment>
<organism evidence="1 2">
    <name type="scientific">Haemaphysalis longicornis</name>
    <name type="common">Bush tick</name>
    <dbReference type="NCBI Taxonomy" id="44386"/>
    <lineage>
        <taxon>Eukaryota</taxon>
        <taxon>Metazoa</taxon>
        <taxon>Ecdysozoa</taxon>
        <taxon>Arthropoda</taxon>
        <taxon>Chelicerata</taxon>
        <taxon>Arachnida</taxon>
        <taxon>Acari</taxon>
        <taxon>Parasitiformes</taxon>
        <taxon>Ixodida</taxon>
        <taxon>Ixodoidea</taxon>
        <taxon>Ixodidae</taxon>
        <taxon>Haemaphysalinae</taxon>
        <taxon>Haemaphysalis</taxon>
    </lineage>
</organism>
<reference evidence="1 2" key="1">
    <citation type="journal article" date="2020" name="Cell">
        <title>Large-Scale Comparative Analyses of Tick Genomes Elucidate Their Genetic Diversity and Vector Capacities.</title>
        <authorList>
            <consortium name="Tick Genome and Microbiome Consortium (TIGMIC)"/>
            <person name="Jia N."/>
            <person name="Wang J."/>
            <person name="Shi W."/>
            <person name="Du L."/>
            <person name="Sun Y."/>
            <person name="Zhan W."/>
            <person name="Jiang J.F."/>
            <person name="Wang Q."/>
            <person name="Zhang B."/>
            <person name="Ji P."/>
            <person name="Bell-Sakyi L."/>
            <person name="Cui X.M."/>
            <person name="Yuan T.T."/>
            <person name="Jiang B.G."/>
            <person name="Yang W.F."/>
            <person name="Lam T.T."/>
            <person name="Chang Q.C."/>
            <person name="Ding S.J."/>
            <person name="Wang X.J."/>
            <person name="Zhu J.G."/>
            <person name="Ruan X.D."/>
            <person name="Zhao L."/>
            <person name="Wei J.T."/>
            <person name="Ye R.Z."/>
            <person name="Que T.C."/>
            <person name="Du C.H."/>
            <person name="Zhou Y.H."/>
            <person name="Cheng J.X."/>
            <person name="Dai P.F."/>
            <person name="Guo W.B."/>
            <person name="Han X.H."/>
            <person name="Huang E.J."/>
            <person name="Li L.F."/>
            <person name="Wei W."/>
            <person name="Gao Y.C."/>
            <person name="Liu J.Z."/>
            <person name="Shao H.Z."/>
            <person name="Wang X."/>
            <person name="Wang C.C."/>
            <person name="Yang T.C."/>
            <person name="Huo Q.B."/>
            <person name="Li W."/>
            <person name="Chen H.Y."/>
            <person name="Chen S.E."/>
            <person name="Zhou L.G."/>
            <person name="Ni X.B."/>
            <person name="Tian J.H."/>
            <person name="Sheng Y."/>
            <person name="Liu T."/>
            <person name="Pan Y.S."/>
            <person name="Xia L.Y."/>
            <person name="Li J."/>
            <person name="Zhao F."/>
            <person name="Cao W.C."/>
        </authorList>
    </citation>
    <scope>NUCLEOTIDE SEQUENCE [LARGE SCALE GENOMIC DNA]</scope>
    <source>
        <strain evidence="1">HaeL-2018</strain>
    </source>
</reference>
<dbReference type="Proteomes" id="UP000821853">
    <property type="component" value="Chromosome 10"/>
</dbReference>